<organism evidence="2 3">
    <name type="scientific">Hankyongella ginsenosidimutans</name>
    <dbReference type="NCBI Taxonomy" id="1763828"/>
    <lineage>
        <taxon>Bacteria</taxon>
        <taxon>Pseudomonadati</taxon>
        <taxon>Pseudomonadota</taxon>
        <taxon>Alphaproteobacteria</taxon>
        <taxon>Sphingomonadales</taxon>
        <taxon>Sphingomonadaceae</taxon>
        <taxon>Hankyongella</taxon>
    </lineage>
</organism>
<proteinExistence type="predicted"/>
<dbReference type="SUPFAM" id="SSF51735">
    <property type="entry name" value="NAD(P)-binding Rossmann-fold domains"/>
    <property type="match status" value="1"/>
</dbReference>
<dbReference type="GO" id="GO:0005737">
    <property type="term" value="C:cytoplasm"/>
    <property type="evidence" value="ECO:0007669"/>
    <property type="project" value="TreeGrafter"/>
</dbReference>
<dbReference type="RefSeq" id="WP_222874180.1">
    <property type="nucleotide sequence ID" value="NZ_CP039704.1"/>
</dbReference>
<protein>
    <submittedName>
        <fullName evidence="2">NAD-dependent epimerase/dehydratase family protein</fullName>
    </submittedName>
</protein>
<dbReference type="Gene3D" id="3.40.50.720">
    <property type="entry name" value="NAD(P)-binding Rossmann-like Domain"/>
    <property type="match status" value="1"/>
</dbReference>
<dbReference type="InterPro" id="IPR001509">
    <property type="entry name" value="Epimerase_deHydtase"/>
</dbReference>
<dbReference type="PANTHER" id="PTHR48079">
    <property type="entry name" value="PROTEIN YEEZ"/>
    <property type="match status" value="1"/>
</dbReference>
<name>A0A4D7C6G2_9SPHN</name>
<feature type="domain" description="NAD-dependent epimerase/dehydratase" evidence="1">
    <location>
        <begin position="5"/>
        <end position="228"/>
    </location>
</feature>
<dbReference type="EMBL" id="CP039704">
    <property type="protein sequence ID" value="QCI79345.1"/>
    <property type="molecule type" value="Genomic_DNA"/>
</dbReference>
<dbReference type="InterPro" id="IPR051783">
    <property type="entry name" value="NAD(P)-dependent_oxidoreduct"/>
</dbReference>
<dbReference type="KEGG" id="hgn:E6W36_06645"/>
<evidence type="ECO:0000259" key="1">
    <source>
        <dbReference type="Pfam" id="PF01370"/>
    </source>
</evidence>
<dbReference type="Proteomes" id="UP000298714">
    <property type="component" value="Chromosome"/>
</dbReference>
<dbReference type="Pfam" id="PF01370">
    <property type="entry name" value="Epimerase"/>
    <property type="match status" value="1"/>
</dbReference>
<sequence>MPRAVVTGASGFLGHHIVQSLLRRGWSVTAIVRQGSYVAALRRWGVTLAGADFAHSRSVSVAMPQMPDVVIHAAAEPPSSPLSPEVLENRNVAATRSVLAAAQIADAGRIVHVSDSCVYNWYGVGEVCEMTPRLPDAPTGYIRSKLRCEEHARRTMTRGMDVVIVQPNPMFGPFQTHGLAYQAFASALGQKVTPISNAGTCLAHPQAVADAIVTAAESGAAGQSYLLGGEPIDFRTFAGLIAQATGGIAARGAGWPYLREASDAVRILASRVSKAPFCASVVWREWLERAPG</sequence>
<dbReference type="PANTHER" id="PTHR48079:SF6">
    <property type="entry name" value="NAD(P)-BINDING DOMAIN-CONTAINING PROTEIN-RELATED"/>
    <property type="match status" value="1"/>
</dbReference>
<keyword evidence="3" id="KW-1185">Reference proteome</keyword>
<evidence type="ECO:0000313" key="2">
    <source>
        <dbReference type="EMBL" id="QCI79345.1"/>
    </source>
</evidence>
<dbReference type="GO" id="GO:0004029">
    <property type="term" value="F:aldehyde dehydrogenase (NAD+) activity"/>
    <property type="evidence" value="ECO:0007669"/>
    <property type="project" value="TreeGrafter"/>
</dbReference>
<reference evidence="3" key="1">
    <citation type="submission" date="2019-04" db="EMBL/GenBank/DDBJ databases">
        <title>Complete genome sequence of Sphingomonas sp. W1-2-3.</title>
        <authorList>
            <person name="Im W.T."/>
        </authorList>
    </citation>
    <scope>NUCLEOTIDE SEQUENCE [LARGE SCALE GENOMIC DNA]</scope>
    <source>
        <strain evidence="3">W1-2-3</strain>
    </source>
</reference>
<dbReference type="InterPro" id="IPR036291">
    <property type="entry name" value="NAD(P)-bd_dom_sf"/>
</dbReference>
<accession>A0A4D7C6G2</accession>
<dbReference type="AlphaFoldDB" id="A0A4D7C6G2"/>
<gene>
    <name evidence="2" type="ORF">E6W36_06645</name>
</gene>
<evidence type="ECO:0000313" key="3">
    <source>
        <dbReference type="Proteomes" id="UP000298714"/>
    </source>
</evidence>